<dbReference type="AlphaFoldDB" id="A0A4C1ZYY2"/>
<dbReference type="EMBL" id="BGZK01002404">
    <property type="protein sequence ID" value="GBP93666.1"/>
    <property type="molecule type" value="Genomic_DNA"/>
</dbReference>
<reference evidence="2 3" key="1">
    <citation type="journal article" date="2019" name="Commun. Biol.">
        <title>The bagworm genome reveals a unique fibroin gene that provides high tensile strength.</title>
        <authorList>
            <person name="Kono N."/>
            <person name="Nakamura H."/>
            <person name="Ohtoshi R."/>
            <person name="Tomita M."/>
            <person name="Numata K."/>
            <person name="Arakawa K."/>
        </authorList>
    </citation>
    <scope>NUCLEOTIDE SEQUENCE [LARGE SCALE GENOMIC DNA]</scope>
</reference>
<organism evidence="2 3">
    <name type="scientific">Eumeta variegata</name>
    <name type="common">Bagworm moth</name>
    <name type="synonym">Eumeta japonica</name>
    <dbReference type="NCBI Taxonomy" id="151549"/>
    <lineage>
        <taxon>Eukaryota</taxon>
        <taxon>Metazoa</taxon>
        <taxon>Ecdysozoa</taxon>
        <taxon>Arthropoda</taxon>
        <taxon>Hexapoda</taxon>
        <taxon>Insecta</taxon>
        <taxon>Pterygota</taxon>
        <taxon>Neoptera</taxon>
        <taxon>Endopterygota</taxon>
        <taxon>Lepidoptera</taxon>
        <taxon>Glossata</taxon>
        <taxon>Ditrysia</taxon>
        <taxon>Tineoidea</taxon>
        <taxon>Psychidae</taxon>
        <taxon>Oiketicinae</taxon>
        <taxon>Eumeta</taxon>
    </lineage>
</organism>
<keyword evidence="3" id="KW-1185">Reference proteome</keyword>
<evidence type="ECO:0000256" key="1">
    <source>
        <dbReference type="SAM" id="MobiDB-lite"/>
    </source>
</evidence>
<feature type="region of interest" description="Disordered" evidence="1">
    <location>
        <begin position="46"/>
        <end position="74"/>
    </location>
</feature>
<feature type="region of interest" description="Disordered" evidence="1">
    <location>
        <begin position="1"/>
        <end position="25"/>
    </location>
</feature>
<dbReference type="Proteomes" id="UP000299102">
    <property type="component" value="Unassembled WGS sequence"/>
</dbReference>
<comment type="caution">
    <text evidence="2">The sequence shown here is derived from an EMBL/GenBank/DDBJ whole genome shotgun (WGS) entry which is preliminary data.</text>
</comment>
<evidence type="ECO:0000313" key="2">
    <source>
        <dbReference type="EMBL" id="GBP93666.1"/>
    </source>
</evidence>
<evidence type="ECO:0000313" key="3">
    <source>
        <dbReference type="Proteomes" id="UP000299102"/>
    </source>
</evidence>
<accession>A0A4C1ZYY2</accession>
<proteinExistence type="predicted"/>
<protein>
    <submittedName>
        <fullName evidence="2">Uncharacterized protein</fullName>
    </submittedName>
</protein>
<name>A0A4C1ZYY2_EUMVA</name>
<gene>
    <name evidence="2" type="ORF">EVAR_65791_1</name>
</gene>
<sequence length="136" mass="15575">MFAEPANSGRAAVRAGEENDNSYSLDGNFYLEAGKPKRMLREAQLSETTGRLPSAQIQHESSRERQQANKNTTHKSILHAQKANKDFKHSYYGGNFDYYTKSYRSCYKSTQMSKSRGALVSAGRWLSRRMDIYLFM</sequence>
<feature type="compositionally biased region" description="Polar residues" evidence="1">
    <location>
        <begin position="46"/>
        <end position="59"/>
    </location>
</feature>